<feature type="compositionally biased region" description="Low complexity" evidence="5">
    <location>
        <begin position="62"/>
        <end position="72"/>
    </location>
</feature>
<evidence type="ECO:0000256" key="3">
    <source>
        <dbReference type="ARBA" id="ARBA00022448"/>
    </source>
</evidence>
<evidence type="ECO:0000256" key="1">
    <source>
        <dbReference type="ARBA" id="ARBA00004196"/>
    </source>
</evidence>
<reference evidence="7 8" key="1">
    <citation type="submission" date="2019-02" db="EMBL/GenBank/DDBJ databases">
        <title>Paenibacillus sp. nov., isolated from surface-sterilized tissue of Thalictrum simplex L.</title>
        <authorList>
            <person name="Tuo L."/>
        </authorList>
    </citation>
    <scope>NUCLEOTIDE SEQUENCE [LARGE SCALE GENOMIC DNA]</scope>
    <source>
        <strain evidence="7 8">N2SHLJ1</strain>
    </source>
</reference>
<dbReference type="PANTHER" id="PTHR30532">
    <property type="entry name" value="IRON III DICITRATE-BINDING PERIPLASMIC PROTEIN"/>
    <property type="match status" value="1"/>
</dbReference>
<proteinExistence type="inferred from homology"/>
<dbReference type="SUPFAM" id="SSF53807">
    <property type="entry name" value="Helical backbone' metal receptor"/>
    <property type="match status" value="1"/>
</dbReference>
<comment type="subcellular location">
    <subcellularLocation>
        <location evidence="1">Cell envelope</location>
    </subcellularLocation>
</comment>
<evidence type="ECO:0000313" key="7">
    <source>
        <dbReference type="EMBL" id="TBL80651.1"/>
    </source>
</evidence>
<feature type="region of interest" description="Disordered" evidence="5">
    <location>
        <begin position="48"/>
        <end position="88"/>
    </location>
</feature>
<evidence type="ECO:0000256" key="2">
    <source>
        <dbReference type="ARBA" id="ARBA00008814"/>
    </source>
</evidence>
<comment type="caution">
    <text evidence="7">The sequence shown here is derived from an EMBL/GenBank/DDBJ whole genome shotgun (WGS) entry which is preliminary data.</text>
</comment>
<dbReference type="CDD" id="cd01146">
    <property type="entry name" value="FhuD"/>
    <property type="match status" value="1"/>
</dbReference>
<gene>
    <name evidence="7" type="ORF">EYB31_05325</name>
</gene>
<dbReference type="GO" id="GO:0030288">
    <property type="term" value="C:outer membrane-bounded periplasmic space"/>
    <property type="evidence" value="ECO:0007669"/>
    <property type="project" value="TreeGrafter"/>
</dbReference>
<organism evidence="7 8">
    <name type="scientific">Paenibacillus thalictri</name>
    <dbReference type="NCBI Taxonomy" id="2527873"/>
    <lineage>
        <taxon>Bacteria</taxon>
        <taxon>Bacillati</taxon>
        <taxon>Bacillota</taxon>
        <taxon>Bacilli</taxon>
        <taxon>Bacillales</taxon>
        <taxon>Paenibacillaceae</taxon>
        <taxon>Paenibacillus</taxon>
    </lineage>
</organism>
<evidence type="ECO:0000259" key="6">
    <source>
        <dbReference type="PROSITE" id="PS50983"/>
    </source>
</evidence>
<protein>
    <submittedName>
        <fullName evidence="7">Iron-siderophore ABC transporter substrate-binding protein</fullName>
    </submittedName>
</protein>
<dbReference type="Gene3D" id="3.40.50.1980">
    <property type="entry name" value="Nitrogenase molybdenum iron protein domain"/>
    <property type="match status" value="2"/>
</dbReference>
<sequence length="369" mass="39970">MITIIICIIIEERGVFMSSYKRTSFGLPILLALLLVLSACGGYKSDTAKEAAGSSKPAEQSAAAETKSAATPAPAPAAPTPAAAPADAKKRTITHTLGQTEVPAAPTRVIALTQHFTDHLVSLGIVPVGSAVREAGDFEPYIASQLKGSESIGQAAAPNLEKVLQLKPDLIIGTEKYHVKSYEALGKIAPTIIYGEKDMEGDWPKVFLSIGEAVGKADLAKQKLQEFNDKTKSLKEKLAAKVGDKTVVFFKVSDKDTRILGNKSPFGKIAYEQLGLKYPAGLPDETNEVKIALEKLPEINPDYIFLMDINVPEYVDKMNQTIQTPLWKSLRAVQDKHMYMEPYRSTGTGFSLTLYNMMVDAVGKELLSP</sequence>
<evidence type="ECO:0000313" key="8">
    <source>
        <dbReference type="Proteomes" id="UP000293142"/>
    </source>
</evidence>
<dbReference type="InterPro" id="IPR051313">
    <property type="entry name" value="Bact_iron-sidero_bind"/>
</dbReference>
<accession>A0A4Q9DZE7</accession>
<dbReference type="GO" id="GO:1901678">
    <property type="term" value="P:iron coordination entity transport"/>
    <property type="evidence" value="ECO:0007669"/>
    <property type="project" value="UniProtKB-ARBA"/>
</dbReference>
<comment type="similarity">
    <text evidence="2">Belongs to the bacterial solute-binding protein 8 family.</text>
</comment>
<name>A0A4Q9DZE7_9BACL</name>
<dbReference type="PROSITE" id="PS50983">
    <property type="entry name" value="FE_B12_PBP"/>
    <property type="match status" value="1"/>
</dbReference>
<dbReference type="EMBL" id="SIRE01000004">
    <property type="protein sequence ID" value="TBL80651.1"/>
    <property type="molecule type" value="Genomic_DNA"/>
</dbReference>
<dbReference type="InterPro" id="IPR002491">
    <property type="entry name" value="ABC_transptr_periplasmic_BD"/>
</dbReference>
<keyword evidence="3" id="KW-0813">Transport</keyword>
<dbReference type="Pfam" id="PF01497">
    <property type="entry name" value="Peripla_BP_2"/>
    <property type="match status" value="1"/>
</dbReference>
<dbReference type="AlphaFoldDB" id="A0A4Q9DZE7"/>
<evidence type="ECO:0000256" key="4">
    <source>
        <dbReference type="ARBA" id="ARBA00022729"/>
    </source>
</evidence>
<evidence type="ECO:0000256" key="5">
    <source>
        <dbReference type="SAM" id="MobiDB-lite"/>
    </source>
</evidence>
<dbReference type="Proteomes" id="UP000293142">
    <property type="component" value="Unassembled WGS sequence"/>
</dbReference>
<dbReference type="PANTHER" id="PTHR30532:SF21">
    <property type="entry name" value="SIDEROPHORE-BINDING LIPOPROTEIN YFIY-RELATED"/>
    <property type="match status" value="1"/>
</dbReference>
<feature type="domain" description="Fe/B12 periplasmic-binding" evidence="6">
    <location>
        <begin position="108"/>
        <end position="369"/>
    </location>
</feature>
<keyword evidence="4" id="KW-0732">Signal</keyword>
<keyword evidence="8" id="KW-1185">Reference proteome</keyword>
<dbReference type="OrthoDB" id="63946at2"/>